<feature type="non-terminal residue" evidence="2">
    <location>
        <position position="1"/>
    </location>
</feature>
<evidence type="ECO:0000256" key="1">
    <source>
        <dbReference type="SAM" id="MobiDB-lite"/>
    </source>
</evidence>
<sequence>KAKVSMREGFNKAFVTHKTMDFDTEPTEAEATEAIEKDYPHLKVERIDWIRDMSYNQRIRTLQGLGSAVIKIEQQTDMRKFINQLTTANGVDIDSTTSADPKTSEFFIEQSMTIRFSSKESDLVNFLWKLGSSDSMVRVSQMRVQPDKNRYKLSGSMTLTASYQKDVKATKPKPATEAKAKPVAAKPAAKPEPAKPKAETKPAKPSGNKRIIPSRRKLKTQ</sequence>
<dbReference type="InterPro" id="IPR014717">
    <property type="entry name" value="Transl_elong_EF1B/ribsomal_bS6"/>
</dbReference>
<gene>
    <name evidence="2" type="ORF">METZ01_LOCUS167026</name>
</gene>
<feature type="compositionally biased region" description="Basic and acidic residues" evidence="1">
    <location>
        <begin position="165"/>
        <end position="180"/>
    </location>
</feature>
<organism evidence="2">
    <name type="scientific">marine metagenome</name>
    <dbReference type="NCBI Taxonomy" id="408172"/>
    <lineage>
        <taxon>unclassified sequences</taxon>
        <taxon>metagenomes</taxon>
        <taxon>ecological metagenomes</taxon>
    </lineage>
</organism>
<feature type="compositionally biased region" description="Basic residues" evidence="1">
    <location>
        <begin position="212"/>
        <end position="221"/>
    </location>
</feature>
<proteinExistence type="predicted"/>
<accession>A0A382BLI9</accession>
<dbReference type="EMBL" id="UINC01030191">
    <property type="protein sequence ID" value="SVB14172.1"/>
    <property type="molecule type" value="Genomic_DNA"/>
</dbReference>
<dbReference type="AlphaFoldDB" id="A0A382BLI9"/>
<protein>
    <submittedName>
        <fullName evidence="2">Uncharacterized protein</fullName>
    </submittedName>
</protein>
<dbReference type="Gene3D" id="3.30.70.60">
    <property type="match status" value="1"/>
</dbReference>
<evidence type="ECO:0000313" key="2">
    <source>
        <dbReference type="EMBL" id="SVB14172.1"/>
    </source>
</evidence>
<feature type="region of interest" description="Disordered" evidence="1">
    <location>
        <begin position="164"/>
        <end position="221"/>
    </location>
</feature>
<feature type="compositionally biased region" description="Basic and acidic residues" evidence="1">
    <location>
        <begin position="192"/>
        <end position="202"/>
    </location>
</feature>
<name>A0A382BLI9_9ZZZZ</name>
<reference evidence="2" key="1">
    <citation type="submission" date="2018-05" db="EMBL/GenBank/DDBJ databases">
        <authorList>
            <person name="Lanie J.A."/>
            <person name="Ng W.-L."/>
            <person name="Kazmierczak K.M."/>
            <person name="Andrzejewski T.M."/>
            <person name="Davidsen T.M."/>
            <person name="Wayne K.J."/>
            <person name="Tettelin H."/>
            <person name="Glass J.I."/>
            <person name="Rusch D."/>
            <person name="Podicherti R."/>
            <person name="Tsui H.-C.T."/>
            <person name="Winkler M.E."/>
        </authorList>
    </citation>
    <scope>NUCLEOTIDE SEQUENCE</scope>
</reference>